<reference evidence="5" key="1">
    <citation type="submission" date="2015-10" db="EMBL/GenBank/DDBJ databases">
        <authorList>
            <person name="Martinez-Garcia P.J."/>
            <person name="Crepeau M.W."/>
            <person name="Puiu D."/>
            <person name="Gonzalez-Ibeas D."/>
            <person name="Whalen J."/>
            <person name="Stevens K."/>
            <person name="Paul R."/>
            <person name="Butterfield T."/>
            <person name="Britton M."/>
            <person name="Reagan R."/>
            <person name="Chakraborty S."/>
            <person name="Walawage S.L."/>
            <person name="Vasquez-Gross H.A."/>
            <person name="Cardeno C."/>
            <person name="Famula R."/>
            <person name="Pratt K."/>
            <person name="Kuruganti S."/>
            <person name="Aradhya M.K."/>
            <person name="Leslie C.A."/>
            <person name="Dandekar A.M."/>
            <person name="Salzberg S.L."/>
            <person name="Wegrzyn J.L."/>
            <person name="Langley C.H."/>
            <person name="Neale D.B."/>
        </authorList>
    </citation>
    <scope>NUCLEOTIDE SEQUENCE</scope>
    <source>
        <tissue evidence="5">Leaves</tissue>
    </source>
</reference>
<reference evidence="5" key="2">
    <citation type="submission" date="2020-03" db="EMBL/GenBank/DDBJ databases">
        <title>Walnut 2.0.</title>
        <authorList>
            <person name="Marrano A."/>
            <person name="Britton M."/>
            <person name="Zimin A.V."/>
            <person name="Zaini P.A."/>
            <person name="Workman R."/>
            <person name="Puiu D."/>
            <person name="Bianco L."/>
            <person name="Allen B.J."/>
            <person name="Troggio M."/>
            <person name="Leslie C.A."/>
            <person name="Timp W."/>
            <person name="Dendekar A."/>
            <person name="Salzberg S.L."/>
            <person name="Neale D.B."/>
        </authorList>
    </citation>
    <scope>NUCLEOTIDE SEQUENCE</scope>
    <source>
        <tissue evidence="5">Leaves</tissue>
    </source>
</reference>
<dbReference type="Proteomes" id="UP000619265">
    <property type="component" value="Unassembled WGS sequence"/>
</dbReference>
<feature type="compositionally biased region" description="Low complexity" evidence="2">
    <location>
        <begin position="383"/>
        <end position="396"/>
    </location>
</feature>
<evidence type="ECO:0000256" key="1">
    <source>
        <dbReference type="ARBA" id="ARBA00022801"/>
    </source>
</evidence>
<gene>
    <name evidence="5" type="ORF">F2P56_033980</name>
</gene>
<protein>
    <recommendedName>
        <fullName evidence="4">Sialate O-acetylesterase domain-containing protein</fullName>
    </recommendedName>
</protein>
<sequence>MFLSIIFFVLITHVGSVMPGELKPKNIFLLAGQSNMAGRGGVYNDTKTNLLKWDGKVPPQCTPTPNILALSLNKTWEIAREPLHKEIDNLKTCGVGPGMPFSNQILAKCPNFGVIGLVPCAIGGTKIERWQKGTNLYNQLVDRARAARQSSGGNIRALLWYQGESDCDERDSRLYKGRLEKFFNNVRQDLDSPELPILMIVVSTGEGKFLRSVRDAQLNINLKNVVRVDSMGSTYLPGHLHLDTKSAGQRSTLDLIAKEFLSIYMVPCLNGSQGLPGTLRKAHLLPKGALFSHQRLVPEASSSCLVWHGSTPKGHLVVSPRQQEPIYKWHSSPSKAYGKERQPHVTCEIAGRDLRGETGSFLSLTISRGGGKDPRAKPPKQPPRALSGGLAPGGSSNRDIGGSFDPPH</sequence>
<dbReference type="Pfam" id="PF03629">
    <property type="entry name" value="SASA"/>
    <property type="match status" value="1"/>
</dbReference>
<evidence type="ECO:0000256" key="2">
    <source>
        <dbReference type="SAM" id="MobiDB-lite"/>
    </source>
</evidence>
<dbReference type="InterPro" id="IPR005181">
    <property type="entry name" value="SASA"/>
</dbReference>
<dbReference type="AlphaFoldDB" id="A0A833TXB5"/>
<organism evidence="5 6">
    <name type="scientific">Juglans regia</name>
    <name type="common">English walnut</name>
    <dbReference type="NCBI Taxonomy" id="51240"/>
    <lineage>
        <taxon>Eukaryota</taxon>
        <taxon>Viridiplantae</taxon>
        <taxon>Streptophyta</taxon>
        <taxon>Embryophyta</taxon>
        <taxon>Tracheophyta</taxon>
        <taxon>Spermatophyta</taxon>
        <taxon>Magnoliopsida</taxon>
        <taxon>eudicotyledons</taxon>
        <taxon>Gunneridae</taxon>
        <taxon>Pentapetalae</taxon>
        <taxon>rosids</taxon>
        <taxon>fabids</taxon>
        <taxon>Fagales</taxon>
        <taxon>Juglandaceae</taxon>
        <taxon>Juglans</taxon>
    </lineage>
</organism>
<keyword evidence="3" id="KW-0732">Signal</keyword>
<dbReference type="PANTHER" id="PTHR31988:SF15">
    <property type="entry name" value="ESTERASE, PUTATIVE (DUF303)-RELATED"/>
    <property type="match status" value="1"/>
</dbReference>
<dbReference type="SUPFAM" id="SSF52266">
    <property type="entry name" value="SGNH hydrolase"/>
    <property type="match status" value="1"/>
</dbReference>
<keyword evidence="1" id="KW-0378">Hydrolase</keyword>
<dbReference type="EMBL" id="LIHL02000015">
    <property type="protein sequence ID" value="KAF5444888.1"/>
    <property type="molecule type" value="Genomic_DNA"/>
</dbReference>
<comment type="caution">
    <text evidence="5">The sequence shown here is derived from an EMBL/GenBank/DDBJ whole genome shotgun (WGS) entry which is preliminary data.</text>
</comment>
<dbReference type="InterPro" id="IPR052940">
    <property type="entry name" value="Carb_Esterase_6"/>
</dbReference>
<dbReference type="Gramene" id="Jr15_04480_p1">
    <property type="protein sequence ID" value="cds.Jr15_04480_p1"/>
    <property type="gene ID" value="Jr15_04480"/>
</dbReference>
<evidence type="ECO:0000313" key="5">
    <source>
        <dbReference type="EMBL" id="KAF5444888.1"/>
    </source>
</evidence>
<evidence type="ECO:0000259" key="4">
    <source>
        <dbReference type="Pfam" id="PF03629"/>
    </source>
</evidence>
<dbReference type="PANTHER" id="PTHR31988">
    <property type="entry name" value="ESTERASE, PUTATIVE (DUF303)-RELATED"/>
    <property type="match status" value="1"/>
</dbReference>
<feature type="chain" id="PRO_5032397358" description="Sialate O-acetylesterase domain-containing protein" evidence="3">
    <location>
        <begin position="17"/>
        <end position="408"/>
    </location>
</feature>
<accession>A0A833TXB5</accession>
<feature type="domain" description="Sialate O-acetylesterase" evidence="4">
    <location>
        <begin position="25"/>
        <end position="247"/>
    </location>
</feature>
<name>A0A833TXB5_JUGRE</name>
<dbReference type="InterPro" id="IPR036514">
    <property type="entry name" value="SGNH_hydro_sf"/>
</dbReference>
<evidence type="ECO:0000313" key="6">
    <source>
        <dbReference type="Proteomes" id="UP000619265"/>
    </source>
</evidence>
<proteinExistence type="predicted"/>
<feature type="signal peptide" evidence="3">
    <location>
        <begin position="1"/>
        <end position="16"/>
    </location>
</feature>
<dbReference type="GO" id="GO:0016787">
    <property type="term" value="F:hydrolase activity"/>
    <property type="evidence" value="ECO:0007669"/>
    <property type="project" value="UniProtKB-KW"/>
</dbReference>
<feature type="region of interest" description="Disordered" evidence="2">
    <location>
        <begin position="365"/>
        <end position="408"/>
    </location>
</feature>
<dbReference type="Gene3D" id="3.40.50.1110">
    <property type="entry name" value="SGNH hydrolase"/>
    <property type="match status" value="1"/>
</dbReference>
<evidence type="ECO:0000256" key="3">
    <source>
        <dbReference type="SAM" id="SignalP"/>
    </source>
</evidence>